<dbReference type="EMBL" id="VYWO01000001">
    <property type="protein sequence ID" value="KAA9301680.1"/>
    <property type="molecule type" value="Genomic_DNA"/>
</dbReference>
<dbReference type="HAMAP" id="MF_01507">
    <property type="entry name" value="UPF0297"/>
    <property type="match status" value="1"/>
</dbReference>
<reference evidence="6" key="2">
    <citation type="submission" date="2016-01" db="EMBL/GenBank/DDBJ databases">
        <title>Six Aerococcus type strain genome sequencing and assembly using PacBio and Illumina Hiseq.</title>
        <authorList>
            <person name="Carkaci D."/>
            <person name="Dargis R."/>
            <person name="Nielsen X.C."/>
            <person name="Skovgaard O."/>
            <person name="Fuursted K."/>
            <person name="Christensen J.J."/>
        </authorList>
    </citation>
    <scope>NUCLEOTIDE SEQUENCE [LARGE SCALE GENOMIC DNA]</scope>
    <source>
        <strain evidence="6">CCUG43001</strain>
    </source>
</reference>
<evidence type="ECO:0000313" key="8">
    <source>
        <dbReference type="Proteomes" id="UP000327148"/>
    </source>
</evidence>
<comment type="similarity">
    <text evidence="1 2">Belongs to the UPF0297 family.</text>
</comment>
<dbReference type="STRING" id="119206.AWM72_00755"/>
<reference evidence="5 7" key="3">
    <citation type="submission" date="2017-12" db="EMBL/GenBank/DDBJ databases">
        <title>Phylogenetic diversity of female urinary microbiome.</title>
        <authorList>
            <person name="Thomas-White K."/>
            <person name="Wolfe A.J."/>
        </authorList>
    </citation>
    <scope>NUCLEOTIDE SEQUENCE [LARGE SCALE GENOMIC DNA]</scope>
    <source>
        <strain evidence="5 7">UMB0139</strain>
    </source>
</reference>
<dbReference type="Proteomes" id="UP000234239">
    <property type="component" value="Unassembled WGS sequence"/>
</dbReference>
<dbReference type="Proteomes" id="UP000069912">
    <property type="component" value="Chromosome"/>
</dbReference>
<evidence type="ECO:0000313" key="5">
    <source>
        <dbReference type="EMBL" id="PKZ22992.1"/>
    </source>
</evidence>
<evidence type="ECO:0000313" key="4">
    <source>
        <dbReference type="EMBL" id="KAA9301680.1"/>
    </source>
</evidence>
<proteinExistence type="inferred from homology"/>
<dbReference type="Proteomes" id="UP000327148">
    <property type="component" value="Unassembled WGS sequence"/>
</dbReference>
<dbReference type="NCBIfam" id="NF003997">
    <property type="entry name" value="PRK05473.1"/>
    <property type="match status" value="1"/>
</dbReference>
<dbReference type="InterPro" id="IPR009309">
    <property type="entry name" value="IreB"/>
</dbReference>
<dbReference type="AlphaFoldDB" id="A0A120I906"/>
<dbReference type="EMBL" id="PKGY01000001">
    <property type="protein sequence ID" value="PKZ22992.1"/>
    <property type="molecule type" value="Genomic_DNA"/>
</dbReference>
<reference evidence="3 6" key="1">
    <citation type="journal article" date="2016" name="Genome Announc.">
        <title>Complete Genome Sequences of Aerococcus christensenii CCUG 28831T, Aerococcus sanguinicola CCUG 43001T, Aerococcus urinae CCUG 36881T, Aerococcus urinaeequi CCUG 28094T, Aerococcus urinaehominis CCUG 42038 BT, and Aerococcus viridans CCUG 4311T.</title>
        <authorList>
            <person name="Carkaci D."/>
            <person name="Dargis R."/>
            <person name="Nielsen X.C."/>
            <person name="Skovgaard O."/>
            <person name="Fuursted K."/>
            <person name="Christensen J.J."/>
        </authorList>
    </citation>
    <scope>NUCLEOTIDE SEQUENCE [LARGE SCALE GENOMIC DNA]</scope>
    <source>
        <strain evidence="3 6">CCUG43001</strain>
    </source>
</reference>
<sequence>MSVKDETVLFKFDENKEKNVRETLDIVYDALVEKGYDPSSQIVGYLLSGDPAYIPRHNQARNLIRYHERDEIIEELIRSYMEKSGREV</sequence>
<evidence type="ECO:0000256" key="1">
    <source>
        <dbReference type="ARBA" id="ARBA00010888"/>
    </source>
</evidence>
<dbReference type="GeneID" id="92902601"/>
<dbReference type="RefSeq" id="WP_067971750.1">
    <property type="nucleotide sequence ID" value="NZ_CAJHKM010000003.1"/>
</dbReference>
<evidence type="ECO:0000313" key="7">
    <source>
        <dbReference type="Proteomes" id="UP000234239"/>
    </source>
</evidence>
<keyword evidence="6" id="KW-1185">Reference proteome</keyword>
<dbReference type="Pfam" id="PF06135">
    <property type="entry name" value="IreB"/>
    <property type="match status" value="1"/>
</dbReference>
<evidence type="ECO:0000313" key="3">
    <source>
        <dbReference type="EMBL" id="AMB93399.1"/>
    </source>
</evidence>
<dbReference type="PIRSF" id="PIRSF037258">
    <property type="entry name" value="DUF965_bac"/>
    <property type="match status" value="1"/>
</dbReference>
<dbReference type="PANTHER" id="PTHR40067">
    <property type="entry name" value="UPF0297 PROTEIN YRZL"/>
    <property type="match status" value="1"/>
</dbReference>
<dbReference type="OrthoDB" id="9796303at2"/>
<accession>A0A120I906</accession>
<protein>
    <recommendedName>
        <fullName evidence="2">UPF0297 protein AWM72_00755</fullName>
    </recommendedName>
</protein>
<reference evidence="4 8" key="4">
    <citation type="submission" date="2019-09" db="EMBL/GenBank/DDBJ databases">
        <title>Draft genome sequence assemblies of isolates from the urinary tract.</title>
        <authorList>
            <person name="Mores C.R."/>
            <person name="Putonti C."/>
            <person name="Wolfe A.J."/>
        </authorList>
    </citation>
    <scope>NUCLEOTIDE SEQUENCE [LARGE SCALE GENOMIC DNA]</scope>
    <source>
        <strain evidence="4 8">UMB623</strain>
    </source>
</reference>
<evidence type="ECO:0000313" key="6">
    <source>
        <dbReference type="Proteomes" id="UP000069912"/>
    </source>
</evidence>
<evidence type="ECO:0000256" key="2">
    <source>
        <dbReference type="HAMAP-Rule" id="MF_01507"/>
    </source>
</evidence>
<gene>
    <name evidence="3" type="ORF">AWM72_00755</name>
    <name evidence="5" type="ORF">CYJ28_00090</name>
    <name evidence="4" type="ORF">F6I03_00280</name>
</gene>
<dbReference type="EMBL" id="CP014160">
    <property type="protein sequence ID" value="AMB93399.1"/>
    <property type="molecule type" value="Genomic_DNA"/>
</dbReference>
<dbReference type="KEGG" id="asan:AWM72_00755"/>
<name>A0A120I906_9LACT</name>
<organism evidence="3 6">
    <name type="scientific">Aerococcus sanguinicola</name>
    <dbReference type="NCBI Taxonomy" id="119206"/>
    <lineage>
        <taxon>Bacteria</taxon>
        <taxon>Bacillati</taxon>
        <taxon>Bacillota</taxon>
        <taxon>Bacilli</taxon>
        <taxon>Lactobacillales</taxon>
        <taxon>Aerococcaceae</taxon>
        <taxon>Aerococcus</taxon>
    </lineage>
</organism>
<dbReference type="PANTHER" id="PTHR40067:SF1">
    <property type="entry name" value="UPF0297 PROTEIN YRZL"/>
    <property type="match status" value="1"/>
</dbReference>